<gene>
    <name evidence="1" type="ORF">N7496_006605</name>
</gene>
<dbReference type="SUPFAM" id="SSF51197">
    <property type="entry name" value="Clavaminate synthase-like"/>
    <property type="match status" value="1"/>
</dbReference>
<dbReference type="RefSeq" id="XP_056554947.1">
    <property type="nucleotide sequence ID" value="XM_056699534.1"/>
</dbReference>
<organism evidence="1 2">
    <name type="scientific">Penicillium cataractarum</name>
    <dbReference type="NCBI Taxonomy" id="2100454"/>
    <lineage>
        <taxon>Eukaryota</taxon>
        <taxon>Fungi</taxon>
        <taxon>Dikarya</taxon>
        <taxon>Ascomycota</taxon>
        <taxon>Pezizomycotina</taxon>
        <taxon>Eurotiomycetes</taxon>
        <taxon>Eurotiomycetidae</taxon>
        <taxon>Eurotiales</taxon>
        <taxon>Aspergillaceae</taxon>
        <taxon>Penicillium</taxon>
    </lineage>
</organism>
<dbReference type="PANTHER" id="PTHR31630:SF6">
    <property type="entry name" value="PHYTANOYL-COA DIOXYGENASE-RELATED"/>
    <property type="match status" value="1"/>
</dbReference>
<dbReference type="Gene3D" id="2.60.120.620">
    <property type="entry name" value="q2cbj1_9rhob like domain"/>
    <property type="match status" value="1"/>
</dbReference>
<proteinExistence type="predicted"/>
<accession>A0A9W9S6G7</accession>
<dbReference type="GeneID" id="81438713"/>
<dbReference type="AlphaFoldDB" id="A0A9W9S6G7"/>
<protein>
    <recommendedName>
        <fullName evidence="3">Phytanoyl-CoA dioxygenase</fullName>
    </recommendedName>
</protein>
<dbReference type="Proteomes" id="UP001147782">
    <property type="component" value="Unassembled WGS sequence"/>
</dbReference>
<evidence type="ECO:0000313" key="1">
    <source>
        <dbReference type="EMBL" id="KAJ5370513.1"/>
    </source>
</evidence>
<dbReference type="PANTHER" id="PTHR31630">
    <property type="entry name" value="PHYTANOYL-COA DIOXYGENASE-RELATED-RELATED"/>
    <property type="match status" value="1"/>
</dbReference>
<evidence type="ECO:0000313" key="2">
    <source>
        <dbReference type="Proteomes" id="UP001147782"/>
    </source>
</evidence>
<sequence length="328" mass="37845">MSSQVTETHSDLLVHDGKPHGNWRDDFFKNGYAIIKGVISKDRAEYYRQQQFKWLKSFGLGFDENDEATWDNDHLPVAFKGGMYLAYSAAHEKFMWEGRLEPAVQKVFADIWGTDELLVSFDGFNMTPPRLRGTDWKPWPHCDQHPLRRGLQCVQGLMNFAPNGPKDGGLLLMEGSSQLYDTFFKENRQQEGDADRPKDLFIFTQEDVKWFEARGCKLIKVCLEPGDFVVWDSRTMHYACFPDAESQTIRSIQYICMTPAKFATKEDLELKAELFKGWNSTTHWPHCNIHRQGAPMRNGEVDPLDRKEPLEKPVLSDRLLQLAGVKAY</sequence>
<reference evidence="1" key="2">
    <citation type="journal article" date="2023" name="IMA Fungus">
        <title>Comparative genomic study of the Penicillium genus elucidates a diverse pangenome and 15 lateral gene transfer events.</title>
        <authorList>
            <person name="Petersen C."/>
            <person name="Sorensen T."/>
            <person name="Nielsen M.R."/>
            <person name="Sondergaard T.E."/>
            <person name="Sorensen J.L."/>
            <person name="Fitzpatrick D.A."/>
            <person name="Frisvad J.C."/>
            <person name="Nielsen K.L."/>
        </authorList>
    </citation>
    <scope>NUCLEOTIDE SEQUENCE</scope>
    <source>
        <strain evidence="1">IBT 29864</strain>
    </source>
</reference>
<name>A0A9W9S6G7_9EURO</name>
<reference evidence="1" key="1">
    <citation type="submission" date="2022-11" db="EMBL/GenBank/DDBJ databases">
        <authorList>
            <person name="Petersen C."/>
        </authorList>
    </citation>
    <scope>NUCLEOTIDE SEQUENCE</scope>
    <source>
        <strain evidence="1">IBT 29864</strain>
    </source>
</reference>
<dbReference type="Pfam" id="PF05721">
    <property type="entry name" value="PhyH"/>
    <property type="match status" value="1"/>
</dbReference>
<dbReference type="OrthoDB" id="445007at2759"/>
<evidence type="ECO:0008006" key="3">
    <source>
        <dbReference type="Google" id="ProtNLM"/>
    </source>
</evidence>
<keyword evidence="2" id="KW-1185">Reference proteome</keyword>
<dbReference type="InterPro" id="IPR008775">
    <property type="entry name" value="Phytyl_CoA_dOase-like"/>
</dbReference>
<comment type="caution">
    <text evidence="1">The sequence shown here is derived from an EMBL/GenBank/DDBJ whole genome shotgun (WGS) entry which is preliminary data.</text>
</comment>
<dbReference type="EMBL" id="JAPZBS010000005">
    <property type="protein sequence ID" value="KAJ5370513.1"/>
    <property type="molecule type" value="Genomic_DNA"/>
</dbReference>